<evidence type="ECO:0000256" key="1">
    <source>
        <dbReference type="SAM" id="Phobius"/>
    </source>
</evidence>
<feature type="transmembrane region" description="Helical" evidence="1">
    <location>
        <begin position="6"/>
        <end position="26"/>
    </location>
</feature>
<keyword evidence="1" id="KW-0812">Transmembrane</keyword>
<reference evidence="2" key="1">
    <citation type="submission" date="2019-02" db="EMBL/GenBank/DDBJ databases">
        <authorList>
            <person name="Gruber-Vodicka R. H."/>
            <person name="Seah K. B. B."/>
        </authorList>
    </citation>
    <scope>NUCLEOTIDE SEQUENCE</scope>
    <source>
        <strain evidence="2">BECK_BZ106</strain>
    </source>
</reference>
<organism evidence="2">
    <name type="scientific">Candidatus Kentrum sp. FW</name>
    <dbReference type="NCBI Taxonomy" id="2126338"/>
    <lineage>
        <taxon>Bacteria</taxon>
        <taxon>Pseudomonadati</taxon>
        <taxon>Pseudomonadota</taxon>
        <taxon>Gammaproteobacteria</taxon>
        <taxon>Candidatus Kentrum</taxon>
    </lineage>
</organism>
<keyword evidence="1" id="KW-0472">Membrane</keyword>
<accession>A0A450TIQ7</accession>
<name>A0A450TIQ7_9GAMM</name>
<sequence>MSFDSMTMGIVAALISASIFIVIEVIRKKDIDVRNSIVMFSAVYAVFQGYQLIETAVMGNPDNLPETWRIYVGLTGLIVIGLSLQYILKIFSKVMERSAKEEKQIK</sequence>
<gene>
    <name evidence="2" type="ORF">BECKFW1821B_GA0114236_112612</name>
</gene>
<proteinExistence type="predicted"/>
<feature type="transmembrane region" description="Helical" evidence="1">
    <location>
        <begin position="33"/>
        <end position="50"/>
    </location>
</feature>
<keyword evidence="1" id="KW-1133">Transmembrane helix</keyword>
<dbReference type="EMBL" id="CAADFD010000126">
    <property type="protein sequence ID" value="VFJ67151.1"/>
    <property type="molecule type" value="Genomic_DNA"/>
</dbReference>
<protein>
    <submittedName>
        <fullName evidence="2">Uncharacterized protein</fullName>
    </submittedName>
</protein>
<dbReference type="AlphaFoldDB" id="A0A450TIQ7"/>
<evidence type="ECO:0000313" key="2">
    <source>
        <dbReference type="EMBL" id="VFJ67151.1"/>
    </source>
</evidence>
<feature type="transmembrane region" description="Helical" evidence="1">
    <location>
        <begin position="70"/>
        <end position="88"/>
    </location>
</feature>